<keyword evidence="8" id="KW-1185">Reference proteome</keyword>
<dbReference type="Proteomes" id="UP000663992">
    <property type="component" value="Unassembled WGS sequence"/>
</dbReference>
<evidence type="ECO:0000313" key="8">
    <source>
        <dbReference type="Proteomes" id="UP000663992"/>
    </source>
</evidence>
<keyword evidence="5" id="KW-0732">Signal</keyword>
<accession>A0ABS3CTJ6</accession>
<comment type="caution">
    <text evidence="7">The sequence shown here is derived from an EMBL/GenBank/DDBJ whole genome shotgun (WGS) entry which is preliminary data.</text>
</comment>
<dbReference type="PROSITE" id="PS51257">
    <property type="entry name" value="PROKAR_LIPOPROTEIN"/>
    <property type="match status" value="1"/>
</dbReference>
<feature type="domain" description="Type II/III secretion system secretin-like" evidence="6">
    <location>
        <begin position="521"/>
        <end position="683"/>
    </location>
</feature>
<dbReference type="InterPro" id="IPR001775">
    <property type="entry name" value="GspD/PilQ"/>
</dbReference>
<protein>
    <submittedName>
        <fullName evidence="7">Type II secretion system protein GspD</fullName>
    </submittedName>
</protein>
<dbReference type="PROSITE" id="PS00875">
    <property type="entry name" value="T2SP_D"/>
    <property type="match status" value="1"/>
</dbReference>
<dbReference type="PRINTS" id="PR00811">
    <property type="entry name" value="BCTERIALGSPD"/>
</dbReference>
<feature type="signal peptide" evidence="5">
    <location>
        <begin position="1"/>
        <end position="29"/>
    </location>
</feature>
<feature type="chain" id="PRO_5045284191" evidence="5">
    <location>
        <begin position="30"/>
        <end position="708"/>
    </location>
</feature>
<dbReference type="Pfam" id="PF00263">
    <property type="entry name" value="Secretin"/>
    <property type="match status" value="1"/>
</dbReference>
<dbReference type="RefSeq" id="WP_206594264.1">
    <property type="nucleotide sequence ID" value="NZ_JAFKCS010000009.1"/>
</dbReference>
<evidence type="ECO:0000256" key="2">
    <source>
        <dbReference type="ARBA" id="ARBA00023136"/>
    </source>
</evidence>
<name>A0ABS3CTJ6_9ALTE</name>
<evidence type="ECO:0000313" key="7">
    <source>
        <dbReference type="EMBL" id="MBN7820431.1"/>
    </source>
</evidence>
<feature type="region of interest" description="Disordered" evidence="4">
    <location>
        <begin position="391"/>
        <end position="416"/>
    </location>
</feature>
<organism evidence="7 8">
    <name type="scientific">Bowmanella yangjiangensis</name>
    <dbReference type="NCBI Taxonomy" id="2811230"/>
    <lineage>
        <taxon>Bacteria</taxon>
        <taxon>Pseudomonadati</taxon>
        <taxon>Pseudomonadota</taxon>
        <taxon>Gammaproteobacteria</taxon>
        <taxon>Alteromonadales</taxon>
        <taxon>Alteromonadaceae</taxon>
        <taxon>Bowmanella</taxon>
    </lineage>
</organism>
<proteinExistence type="inferred from homology"/>
<comment type="subcellular location">
    <subcellularLocation>
        <location evidence="1">Membrane</location>
    </subcellularLocation>
</comment>
<feature type="compositionally biased region" description="Low complexity" evidence="4">
    <location>
        <begin position="391"/>
        <end position="410"/>
    </location>
</feature>
<evidence type="ECO:0000256" key="5">
    <source>
        <dbReference type="SAM" id="SignalP"/>
    </source>
</evidence>
<dbReference type="InterPro" id="IPR050810">
    <property type="entry name" value="Bact_Secretion_Sys_Channel"/>
</dbReference>
<evidence type="ECO:0000256" key="1">
    <source>
        <dbReference type="ARBA" id="ARBA00004370"/>
    </source>
</evidence>
<dbReference type="EMBL" id="JAFKCS010000009">
    <property type="protein sequence ID" value="MBN7820431.1"/>
    <property type="molecule type" value="Genomic_DNA"/>
</dbReference>
<dbReference type="InterPro" id="IPR004846">
    <property type="entry name" value="T2SS/T3SS_dom"/>
</dbReference>
<dbReference type="PRINTS" id="PR01032">
    <property type="entry name" value="PHAGEIV"/>
</dbReference>
<dbReference type="PANTHER" id="PTHR30332:SF25">
    <property type="entry name" value="SECRETIN XPSD"/>
    <property type="match status" value="1"/>
</dbReference>
<gene>
    <name evidence="7" type="ORF">J0A65_11180</name>
</gene>
<dbReference type="InterPro" id="IPR038591">
    <property type="entry name" value="NolW-like_sf"/>
</dbReference>
<evidence type="ECO:0000259" key="6">
    <source>
        <dbReference type="Pfam" id="PF00263"/>
    </source>
</evidence>
<keyword evidence="2" id="KW-0472">Membrane</keyword>
<comment type="similarity">
    <text evidence="3">Belongs to the bacterial secretin family.</text>
</comment>
<dbReference type="PANTHER" id="PTHR30332">
    <property type="entry name" value="PROBABLE GENERAL SECRETION PATHWAY PROTEIN D"/>
    <property type="match status" value="1"/>
</dbReference>
<reference evidence="7 8" key="1">
    <citation type="submission" date="2021-03" db="EMBL/GenBank/DDBJ databases">
        <title>novel species isolated from a fishpond in China.</title>
        <authorList>
            <person name="Lu H."/>
            <person name="Cai Z."/>
        </authorList>
    </citation>
    <scope>NUCLEOTIDE SEQUENCE [LARGE SCALE GENOMIC DNA]</scope>
    <source>
        <strain evidence="7 8">Y57</strain>
    </source>
</reference>
<evidence type="ECO:0000256" key="3">
    <source>
        <dbReference type="RuleBase" id="RU004003"/>
    </source>
</evidence>
<dbReference type="InterPro" id="IPR004845">
    <property type="entry name" value="T2SS_GspD_CS"/>
</dbReference>
<sequence length="708" mass="77208">MQNKNNYLFNRIHKALLVTLTLGSLASCATLKGPAYQVAQQDDEIFSTPLRDPKTPVQDQATTLSKSETSLRPGMEIFDAPHLSPELAEEQAKEYVIPGLTEQPVSRLAFNNMPVGTFINEVFGNQLGLNFIVEPSVSNAADLVTMRITSQVSQKELYNLAITTLRTYGVFTYVRDNVLVFDFSSNATSNEQPLLVSGRALPEVPATSRPVFYIHPLVATTTPMVRSWLTQMFPNKELTVKEDPARNALILQGSSRIVEQALAATKLLDRPTMDGMYSRVIRPDISTVDDLAKDLEKVLLGQGYSVRIGDGASAIRLLPLSSSGQLVIFARSADVLNHVIDWAKTLEKERHSTVESGLFSYQVQSTQASHIVNVLNNLGVASYRAAAKESSSLGTSSSGNSQPSQRSSQSNAISNDDAKGKYAVDEHLNTILYSGSGKDWLQILPIIKSLDKPAPSVMVEIILAEVKLDDTEQTGIDWIRKAANTSVSGTPNSLLDINNTGLNLTLNSAGITRAVLSAFYKNQNTSIRARPRIMVKSGGEAKIEVGDEIPVLTSNSQSTTNSDAPIIQNISYRNTGILMEVRPTVHATGFVDIEINQELSEALGNATSEIDSPTVSKRKISTTVSLRDGGSVLLGGLIRSTASVTDSGVPYLSKLPLLGKLFRNDDEDRKRTELMIMVIPYVLSSPDEAEALTDELQRKRFDELSTNF</sequence>
<dbReference type="Gene3D" id="3.30.1370.120">
    <property type="match status" value="2"/>
</dbReference>
<evidence type="ECO:0000256" key="4">
    <source>
        <dbReference type="SAM" id="MobiDB-lite"/>
    </source>
</evidence>